<dbReference type="PANTHER" id="PTHR35525">
    <property type="entry name" value="BLL6575 PROTEIN"/>
    <property type="match status" value="1"/>
</dbReference>
<dbReference type="RefSeq" id="WP_377851653.1">
    <property type="nucleotide sequence ID" value="NZ_JBHLZU010000009.1"/>
</dbReference>
<dbReference type="PANTHER" id="PTHR35525:SF3">
    <property type="entry name" value="BLL6575 PROTEIN"/>
    <property type="match status" value="1"/>
</dbReference>
<organism evidence="2 3">
    <name type="scientific">Allokutzneria oryzae</name>
    <dbReference type="NCBI Taxonomy" id="1378989"/>
    <lineage>
        <taxon>Bacteria</taxon>
        <taxon>Bacillati</taxon>
        <taxon>Actinomycetota</taxon>
        <taxon>Actinomycetes</taxon>
        <taxon>Pseudonocardiales</taxon>
        <taxon>Pseudonocardiaceae</taxon>
        <taxon>Allokutzneria</taxon>
    </lineage>
</organism>
<feature type="domain" description="Zinc finger CGNR" evidence="1">
    <location>
        <begin position="150"/>
        <end position="189"/>
    </location>
</feature>
<dbReference type="EMBL" id="JBHLZU010000009">
    <property type="protein sequence ID" value="MFB9904454.1"/>
    <property type="molecule type" value="Genomic_DNA"/>
</dbReference>
<dbReference type="Gene3D" id="1.10.3300.10">
    <property type="entry name" value="Jann2411-like domain"/>
    <property type="match status" value="1"/>
</dbReference>
<dbReference type="SUPFAM" id="SSF160904">
    <property type="entry name" value="Jann2411-like"/>
    <property type="match status" value="1"/>
</dbReference>
<keyword evidence="3" id="KW-1185">Reference proteome</keyword>
<reference evidence="2 3" key="1">
    <citation type="submission" date="2024-09" db="EMBL/GenBank/DDBJ databases">
        <authorList>
            <person name="Sun Q."/>
            <person name="Mori K."/>
        </authorList>
    </citation>
    <scope>NUCLEOTIDE SEQUENCE [LARGE SCALE GENOMIC DNA]</scope>
    <source>
        <strain evidence="2 3">TBRC 7907</strain>
    </source>
</reference>
<evidence type="ECO:0000313" key="2">
    <source>
        <dbReference type="EMBL" id="MFB9904454.1"/>
    </source>
</evidence>
<dbReference type="Proteomes" id="UP001589693">
    <property type="component" value="Unassembled WGS sequence"/>
</dbReference>
<protein>
    <submittedName>
        <fullName evidence="2">CGNR zinc finger domain-containing protein</fullName>
    </submittedName>
</protein>
<dbReference type="Pfam" id="PF11706">
    <property type="entry name" value="zf-CGNR"/>
    <property type="match status" value="1"/>
</dbReference>
<dbReference type="InterPro" id="IPR023286">
    <property type="entry name" value="ABATE_dom_sf"/>
</dbReference>
<sequence length="195" mass="21534">MSADEIAYPLPAEPLPIRLMNTIWADRDGRHDDLDAPQGLGEWLRRSGFTIGSTVDSEDLHAFRRLRDALRRIAAHVTDDQRPAAASATEDLDTAIADLNSVAVARTPLLVRRGTDLALDWTTSAHGAEHVLSLLGLAAAHLFTEDAVTLRACHGRGCVLYFSKDHPRRGWCSPGCSNRARAARHYQRHRSTKPE</sequence>
<name>A0ABV5ZXQ1_9PSEU</name>
<accession>A0ABV5ZXQ1</accession>
<dbReference type="InterPro" id="IPR021005">
    <property type="entry name" value="Znf_CGNR"/>
</dbReference>
<gene>
    <name evidence="2" type="ORF">ACFFQA_10980</name>
</gene>
<dbReference type="InterPro" id="IPR010852">
    <property type="entry name" value="ABATE"/>
</dbReference>
<comment type="caution">
    <text evidence="2">The sequence shown here is derived from an EMBL/GenBank/DDBJ whole genome shotgun (WGS) entry which is preliminary data.</text>
</comment>
<dbReference type="Pfam" id="PF07336">
    <property type="entry name" value="ABATE"/>
    <property type="match status" value="1"/>
</dbReference>
<proteinExistence type="predicted"/>
<evidence type="ECO:0000259" key="1">
    <source>
        <dbReference type="Pfam" id="PF11706"/>
    </source>
</evidence>
<evidence type="ECO:0000313" key="3">
    <source>
        <dbReference type="Proteomes" id="UP001589693"/>
    </source>
</evidence>